<organism evidence="2 3">
    <name type="scientific">Boletus edulis BED1</name>
    <dbReference type="NCBI Taxonomy" id="1328754"/>
    <lineage>
        <taxon>Eukaryota</taxon>
        <taxon>Fungi</taxon>
        <taxon>Dikarya</taxon>
        <taxon>Basidiomycota</taxon>
        <taxon>Agaricomycotina</taxon>
        <taxon>Agaricomycetes</taxon>
        <taxon>Agaricomycetidae</taxon>
        <taxon>Boletales</taxon>
        <taxon>Boletineae</taxon>
        <taxon>Boletaceae</taxon>
        <taxon>Boletoideae</taxon>
        <taxon>Boletus</taxon>
    </lineage>
</organism>
<protein>
    <submittedName>
        <fullName evidence="2">Uncharacterized protein</fullName>
    </submittedName>
</protein>
<gene>
    <name evidence="2" type="ORF">L210DRAFT_720480</name>
</gene>
<evidence type="ECO:0000256" key="1">
    <source>
        <dbReference type="SAM" id="MobiDB-lite"/>
    </source>
</evidence>
<sequence length="85" mass="8993">MPSRILALFSFGIVAIVARGLYVPLPCLPYPSTFSFGVIAHCNKRGLNVPNASPLSRSAASDSRIEEDTSSGPQTYSECSSLTDG</sequence>
<evidence type="ECO:0000313" key="2">
    <source>
        <dbReference type="EMBL" id="KAF8417540.1"/>
    </source>
</evidence>
<reference evidence="2" key="1">
    <citation type="submission" date="2019-10" db="EMBL/GenBank/DDBJ databases">
        <authorList>
            <consortium name="DOE Joint Genome Institute"/>
            <person name="Kuo A."/>
            <person name="Miyauchi S."/>
            <person name="Kiss E."/>
            <person name="Drula E."/>
            <person name="Kohler A."/>
            <person name="Sanchez-Garcia M."/>
            <person name="Andreopoulos B."/>
            <person name="Barry K.W."/>
            <person name="Bonito G."/>
            <person name="Buee M."/>
            <person name="Carver A."/>
            <person name="Chen C."/>
            <person name="Cichocki N."/>
            <person name="Clum A."/>
            <person name="Culley D."/>
            <person name="Crous P.W."/>
            <person name="Fauchery L."/>
            <person name="Girlanda M."/>
            <person name="Hayes R."/>
            <person name="Keri Z."/>
            <person name="LaButti K."/>
            <person name="Lipzen A."/>
            <person name="Lombard V."/>
            <person name="Magnuson J."/>
            <person name="Maillard F."/>
            <person name="Morin E."/>
            <person name="Murat C."/>
            <person name="Nolan M."/>
            <person name="Ohm R."/>
            <person name="Pangilinan J."/>
            <person name="Pereira M."/>
            <person name="Perotto S."/>
            <person name="Peter M."/>
            <person name="Riley R."/>
            <person name="Sitrit Y."/>
            <person name="Stielow B."/>
            <person name="Szollosi G."/>
            <person name="Zifcakova L."/>
            <person name="Stursova M."/>
            <person name="Spatafora J.W."/>
            <person name="Tedersoo L."/>
            <person name="Vaario L.-M."/>
            <person name="Yamada A."/>
            <person name="Yan M."/>
            <person name="Wang P."/>
            <person name="Xu J."/>
            <person name="Bruns T."/>
            <person name="Baldrian P."/>
            <person name="Vilgalys R."/>
            <person name="Henrissat B."/>
            <person name="Grigoriev I.V."/>
            <person name="Hibbett D."/>
            <person name="Nagy L.G."/>
            <person name="Martin F.M."/>
        </authorList>
    </citation>
    <scope>NUCLEOTIDE SEQUENCE</scope>
    <source>
        <strain evidence="2">BED1</strain>
    </source>
</reference>
<evidence type="ECO:0000313" key="3">
    <source>
        <dbReference type="Proteomes" id="UP001194468"/>
    </source>
</evidence>
<comment type="caution">
    <text evidence="2">The sequence shown here is derived from an EMBL/GenBank/DDBJ whole genome shotgun (WGS) entry which is preliminary data.</text>
</comment>
<feature type="region of interest" description="Disordered" evidence="1">
    <location>
        <begin position="49"/>
        <end position="85"/>
    </location>
</feature>
<name>A0AAD4BCF6_BOLED</name>
<feature type="compositionally biased region" description="Polar residues" evidence="1">
    <location>
        <begin position="50"/>
        <end position="61"/>
    </location>
</feature>
<feature type="compositionally biased region" description="Polar residues" evidence="1">
    <location>
        <begin position="70"/>
        <end position="85"/>
    </location>
</feature>
<dbReference type="Proteomes" id="UP001194468">
    <property type="component" value="Unassembled WGS sequence"/>
</dbReference>
<dbReference type="AlphaFoldDB" id="A0AAD4BCF6"/>
<reference evidence="2" key="2">
    <citation type="journal article" date="2020" name="Nat. Commun.">
        <title>Large-scale genome sequencing of mycorrhizal fungi provides insights into the early evolution of symbiotic traits.</title>
        <authorList>
            <person name="Miyauchi S."/>
            <person name="Kiss E."/>
            <person name="Kuo A."/>
            <person name="Drula E."/>
            <person name="Kohler A."/>
            <person name="Sanchez-Garcia M."/>
            <person name="Morin E."/>
            <person name="Andreopoulos B."/>
            <person name="Barry K.W."/>
            <person name="Bonito G."/>
            <person name="Buee M."/>
            <person name="Carver A."/>
            <person name="Chen C."/>
            <person name="Cichocki N."/>
            <person name="Clum A."/>
            <person name="Culley D."/>
            <person name="Crous P.W."/>
            <person name="Fauchery L."/>
            <person name="Girlanda M."/>
            <person name="Hayes R.D."/>
            <person name="Keri Z."/>
            <person name="LaButti K."/>
            <person name="Lipzen A."/>
            <person name="Lombard V."/>
            <person name="Magnuson J."/>
            <person name="Maillard F."/>
            <person name="Murat C."/>
            <person name="Nolan M."/>
            <person name="Ohm R.A."/>
            <person name="Pangilinan J."/>
            <person name="Pereira M.F."/>
            <person name="Perotto S."/>
            <person name="Peter M."/>
            <person name="Pfister S."/>
            <person name="Riley R."/>
            <person name="Sitrit Y."/>
            <person name="Stielow J.B."/>
            <person name="Szollosi G."/>
            <person name="Zifcakova L."/>
            <person name="Stursova M."/>
            <person name="Spatafora J.W."/>
            <person name="Tedersoo L."/>
            <person name="Vaario L.M."/>
            <person name="Yamada A."/>
            <person name="Yan M."/>
            <person name="Wang P."/>
            <person name="Xu J."/>
            <person name="Bruns T."/>
            <person name="Baldrian P."/>
            <person name="Vilgalys R."/>
            <person name="Dunand C."/>
            <person name="Henrissat B."/>
            <person name="Grigoriev I.V."/>
            <person name="Hibbett D."/>
            <person name="Nagy L.G."/>
            <person name="Martin F.M."/>
        </authorList>
    </citation>
    <scope>NUCLEOTIDE SEQUENCE</scope>
    <source>
        <strain evidence="2">BED1</strain>
    </source>
</reference>
<dbReference type="EMBL" id="WHUW01000219">
    <property type="protein sequence ID" value="KAF8417540.1"/>
    <property type="molecule type" value="Genomic_DNA"/>
</dbReference>
<keyword evidence="3" id="KW-1185">Reference proteome</keyword>
<accession>A0AAD4BCF6</accession>
<proteinExistence type="predicted"/>